<reference evidence="3" key="1">
    <citation type="submission" date="2021-08" db="EMBL/GenBank/DDBJ databases">
        <title>WGS assembly of Ceratopteris richardii.</title>
        <authorList>
            <person name="Marchant D.B."/>
            <person name="Chen G."/>
            <person name="Jenkins J."/>
            <person name="Shu S."/>
            <person name="Leebens-Mack J."/>
            <person name="Grimwood J."/>
            <person name="Schmutz J."/>
            <person name="Soltis P."/>
            <person name="Soltis D."/>
            <person name="Chen Z.-H."/>
        </authorList>
    </citation>
    <scope>NUCLEOTIDE SEQUENCE</scope>
    <source>
        <strain evidence="3">Whitten #5841</strain>
        <tissue evidence="3">Leaf</tissue>
    </source>
</reference>
<dbReference type="Pfam" id="PF24118">
    <property type="entry name" value="DUF7392"/>
    <property type="match status" value="1"/>
</dbReference>
<name>A0A8T2RQR0_CERRI</name>
<proteinExistence type="predicted"/>
<accession>A0A8T2RQR0</accession>
<dbReference type="AlphaFoldDB" id="A0A8T2RQR0"/>
<gene>
    <name evidence="3" type="ORF">KP509_25G060100</name>
</gene>
<evidence type="ECO:0000256" key="1">
    <source>
        <dbReference type="SAM" id="MobiDB-lite"/>
    </source>
</evidence>
<dbReference type="InterPro" id="IPR055816">
    <property type="entry name" value="DUF7392"/>
</dbReference>
<keyword evidence="4" id="KW-1185">Reference proteome</keyword>
<evidence type="ECO:0000259" key="2">
    <source>
        <dbReference type="Pfam" id="PF24118"/>
    </source>
</evidence>
<dbReference type="Proteomes" id="UP000825935">
    <property type="component" value="Chromosome 25"/>
</dbReference>
<dbReference type="EMBL" id="CM035430">
    <property type="protein sequence ID" value="KAH7298819.1"/>
    <property type="molecule type" value="Genomic_DNA"/>
</dbReference>
<comment type="caution">
    <text evidence="3">The sequence shown here is derived from an EMBL/GenBank/DDBJ whole genome shotgun (WGS) entry which is preliminary data.</text>
</comment>
<feature type="compositionally biased region" description="Polar residues" evidence="1">
    <location>
        <begin position="173"/>
        <end position="201"/>
    </location>
</feature>
<sequence>MQQLDASRMCDNTASFFSIGVVRPKKSRGSCSSDDLINQIASVAVSFSLFSSAAVLKSTNSNNVAILSVWKKDARLSPHIREERKDSTFSSRTMARLQSPFSKRSSKNVHPEGLPASLMIEFEKALRNLSHVLGMSWYEFSCGDCKELDPTTQLGPETPSRSLSTPRRDQALSRISSPSSGKNPTPVSRANSSYDPMGNVSSPLSLNSRQDLIENVASPAWSAASHSTLHEDSRQREYCAGSSSRLSFQPCSVSSFSMVPIGPVILSVGDTVHIRCVESGRSKTPLQDMLSYSCLAILRAYFPKTEGLRSYTFYRSLNGTKVAGLGVWQDAITASSFLNAPDGACEESFWRSMGATTRFEIYEVATLVE</sequence>
<evidence type="ECO:0000313" key="3">
    <source>
        <dbReference type="EMBL" id="KAH7298819.1"/>
    </source>
</evidence>
<dbReference type="OrthoDB" id="1848500at2759"/>
<feature type="domain" description="DUF7392" evidence="2">
    <location>
        <begin position="266"/>
        <end position="361"/>
    </location>
</feature>
<feature type="region of interest" description="Disordered" evidence="1">
    <location>
        <begin position="151"/>
        <end position="201"/>
    </location>
</feature>
<protein>
    <recommendedName>
        <fullName evidence="2">DUF7392 domain-containing protein</fullName>
    </recommendedName>
</protein>
<evidence type="ECO:0000313" key="4">
    <source>
        <dbReference type="Proteomes" id="UP000825935"/>
    </source>
</evidence>
<organism evidence="3 4">
    <name type="scientific">Ceratopteris richardii</name>
    <name type="common">Triangle waterfern</name>
    <dbReference type="NCBI Taxonomy" id="49495"/>
    <lineage>
        <taxon>Eukaryota</taxon>
        <taxon>Viridiplantae</taxon>
        <taxon>Streptophyta</taxon>
        <taxon>Embryophyta</taxon>
        <taxon>Tracheophyta</taxon>
        <taxon>Polypodiopsida</taxon>
        <taxon>Polypodiidae</taxon>
        <taxon>Polypodiales</taxon>
        <taxon>Pteridineae</taxon>
        <taxon>Pteridaceae</taxon>
        <taxon>Parkerioideae</taxon>
        <taxon>Ceratopteris</taxon>
    </lineage>
</organism>
<feature type="compositionally biased region" description="Polar residues" evidence="1">
    <location>
        <begin position="151"/>
        <end position="165"/>
    </location>
</feature>